<sequence>MSEVEDWLEELKEDALIVSRVADHATVADFQPCRTTVRAARLGSGESLSNYRRPLLIFDSRAQTITIYPLKTRPSAGFLNAKYYRVGQIVVQVEDMDEPDTEEGVMALLEDLPQGFVREWRWGLGLHKLYKPIIDAVSQVEVADEVFSMSRSLHIRWSDPTSIHGSRYVLNRDDYERVRVGLNAIQSRHQTDALAERGVLAFNALLADKFPETYKPRARPYRPDTVFKVISSVGSSRLSPDDRGALLKEAGRRAGEVAAASPVELTDLRNTLDLAALDVVITRFDALLQRPNSVEKDWQALLARHPFVLGLLFGHPMVLVGEQAAIGGKGYNGKGERYVDFLLKTEMTQTAAIVEIKRPGTSLIQGQGKYASVPAIHGDLLAGVMQILDQRVVFLTHLHAKRGETGEPIEGWHVTCVVIAGVLPTDPLKAKAFELYRHSLRDVVILTYDELLSRLKTLRVFLGGPPPETPAVAAGWAPF</sequence>
<evidence type="ECO:0000313" key="2">
    <source>
        <dbReference type="EMBL" id="SPU44365.1"/>
    </source>
</evidence>
<dbReference type="RefSeq" id="WP_128115732.1">
    <property type="nucleotide sequence ID" value="NZ_UAQM01000011.1"/>
</dbReference>
<dbReference type="Proteomes" id="UP000250358">
    <property type="component" value="Unassembled WGS sequence"/>
</dbReference>
<accession>A0A2X1C7C5</accession>
<evidence type="ECO:0000313" key="3">
    <source>
        <dbReference type="Proteomes" id="UP000250358"/>
    </source>
</evidence>
<dbReference type="AlphaFoldDB" id="A0A2X1C7C5"/>
<dbReference type="Pfam" id="PF14082">
    <property type="entry name" value="SduA_C"/>
    <property type="match status" value="1"/>
</dbReference>
<reference evidence="2 3" key="1">
    <citation type="submission" date="2018-06" db="EMBL/GenBank/DDBJ databases">
        <authorList>
            <consortium name="Pathogen Informatics"/>
            <person name="Doyle S."/>
        </authorList>
    </citation>
    <scope>NUCLEOTIDE SEQUENCE [LARGE SCALE GENOMIC DNA]</scope>
    <source>
        <strain evidence="2 3">NCTC11165</strain>
    </source>
</reference>
<proteinExistence type="predicted"/>
<gene>
    <name evidence="2" type="ORF">NCTC11165_01768</name>
</gene>
<dbReference type="InterPro" id="IPR025359">
    <property type="entry name" value="SduA_C"/>
</dbReference>
<dbReference type="EMBL" id="UAQM01000011">
    <property type="protein sequence ID" value="SPU44365.1"/>
    <property type="molecule type" value="Genomic_DNA"/>
</dbReference>
<feature type="domain" description="Shedu protein SduA C-terminal" evidence="1">
    <location>
        <begin position="293"/>
        <end position="452"/>
    </location>
</feature>
<evidence type="ECO:0000259" key="1">
    <source>
        <dbReference type="Pfam" id="PF14082"/>
    </source>
</evidence>
<organism evidence="2 3">
    <name type="scientific">Brevundimonas diminuta</name>
    <name type="common">Pseudomonas diminuta</name>
    <dbReference type="NCBI Taxonomy" id="293"/>
    <lineage>
        <taxon>Bacteria</taxon>
        <taxon>Pseudomonadati</taxon>
        <taxon>Pseudomonadota</taxon>
        <taxon>Alphaproteobacteria</taxon>
        <taxon>Caulobacterales</taxon>
        <taxon>Caulobacteraceae</taxon>
        <taxon>Brevundimonas</taxon>
    </lineage>
</organism>
<protein>
    <recommendedName>
        <fullName evidence="1">Shedu protein SduA C-terminal domain-containing protein</fullName>
    </recommendedName>
</protein>
<name>A0A2X1C7C5_BREDI</name>